<keyword evidence="5" id="KW-0411">Iron-sulfur</keyword>
<dbReference type="GO" id="GO:0046872">
    <property type="term" value="F:metal ion binding"/>
    <property type="evidence" value="ECO:0007669"/>
    <property type="project" value="UniProtKB-KW"/>
</dbReference>
<evidence type="ECO:0000256" key="1">
    <source>
        <dbReference type="ARBA" id="ARBA00022485"/>
    </source>
</evidence>
<dbReference type="SUPFAM" id="SSF51905">
    <property type="entry name" value="FAD/NAD(P)-binding domain"/>
    <property type="match status" value="1"/>
</dbReference>
<accession>A0A926F5Z1</accession>
<comment type="caution">
    <text evidence="7">The sequence shown here is derived from an EMBL/GenBank/DDBJ whole genome shotgun (WGS) entry which is preliminary data.</text>
</comment>
<evidence type="ECO:0000256" key="2">
    <source>
        <dbReference type="ARBA" id="ARBA00022723"/>
    </source>
</evidence>
<keyword evidence="4" id="KW-0408">Iron</keyword>
<dbReference type="EMBL" id="JACRTF010000001">
    <property type="protein sequence ID" value="MBC8594833.1"/>
    <property type="molecule type" value="Genomic_DNA"/>
</dbReference>
<feature type="signal peptide" evidence="6">
    <location>
        <begin position="1"/>
        <end position="26"/>
    </location>
</feature>
<keyword evidence="3" id="KW-0560">Oxidoreductase</keyword>
<name>A0A926F5Z1_9BACT</name>
<dbReference type="InterPro" id="IPR039650">
    <property type="entry name" value="HdrA-like"/>
</dbReference>
<gene>
    <name evidence="7" type="ORF">H8744_16610</name>
</gene>
<feature type="chain" id="PRO_5039707931" evidence="6">
    <location>
        <begin position="27"/>
        <end position="470"/>
    </location>
</feature>
<dbReference type="GO" id="GO:0016491">
    <property type="term" value="F:oxidoreductase activity"/>
    <property type="evidence" value="ECO:0007669"/>
    <property type="project" value="UniProtKB-KW"/>
</dbReference>
<proteinExistence type="predicted"/>
<evidence type="ECO:0000313" key="7">
    <source>
        <dbReference type="EMBL" id="MBC8594833.1"/>
    </source>
</evidence>
<dbReference type="RefSeq" id="WP_262435922.1">
    <property type="nucleotide sequence ID" value="NZ_JACRTF010000001.1"/>
</dbReference>
<evidence type="ECO:0000256" key="6">
    <source>
        <dbReference type="SAM" id="SignalP"/>
    </source>
</evidence>
<reference evidence="7" key="1">
    <citation type="submission" date="2020-08" db="EMBL/GenBank/DDBJ databases">
        <title>Genome public.</title>
        <authorList>
            <person name="Liu C."/>
            <person name="Sun Q."/>
        </authorList>
    </citation>
    <scope>NUCLEOTIDE SEQUENCE</scope>
    <source>
        <strain evidence="7">N12</strain>
    </source>
</reference>
<protein>
    <submittedName>
        <fullName evidence="7">FAD-dependent oxidoreductase</fullName>
    </submittedName>
</protein>
<keyword evidence="1" id="KW-0004">4Fe-4S</keyword>
<dbReference type="AlphaFoldDB" id="A0A926F5Z1"/>
<dbReference type="PANTHER" id="PTHR43498">
    <property type="entry name" value="FERREDOXIN:COB-COM HETERODISULFIDE REDUCTASE SUBUNIT A"/>
    <property type="match status" value="1"/>
</dbReference>
<dbReference type="Proteomes" id="UP000651085">
    <property type="component" value="Unassembled WGS sequence"/>
</dbReference>
<evidence type="ECO:0000256" key="4">
    <source>
        <dbReference type="ARBA" id="ARBA00023004"/>
    </source>
</evidence>
<keyword evidence="8" id="KW-1185">Reference proteome</keyword>
<evidence type="ECO:0000256" key="5">
    <source>
        <dbReference type="ARBA" id="ARBA00023014"/>
    </source>
</evidence>
<evidence type="ECO:0000313" key="8">
    <source>
        <dbReference type="Proteomes" id="UP000651085"/>
    </source>
</evidence>
<keyword evidence="2" id="KW-0479">Metal-binding</keyword>
<dbReference type="PANTHER" id="PTHR43498:SF1">
    <property type="entry name" value="COB--COM HETERODISULFIDE REDUCTASE IRON-SULFUR SUBUNIT A"/>
    <property type="match status" value="1"/>
</dbReference>
<evidence type="ECO:0000256" key="3">
    <source>
        <dbReference type="ARBA" id="ARBA00023002"/>
    </source>
</evidence>
<dbReference type="InterPro" id="IPR036188">
    <property type="entry name" value="FAD/NAD-bd_sf"/>
</dbReference>
<sequence>MRKVKAYKVCILGAGTAGMGAAYALANQENVNVILVEPYLTLGGTAVNAWVQTWAEGINPPYLEKLLMEYGYKPEVIRKSILPACFGGGGNLLLNHEKLAEQYRKDMDAAQNVTVLTGHWFGDIKSVTCEGGKQKIHVITVKDKDGNCMDIEADFFIDSSGDGVLCRAAGVDYYIGEDPYSRFNEDLMPKNDQYDETSLNEPSLFYRVLPPEKSQSDNEFLGSIETVYEKDGKVVKPDYIDSDGYANQRFCNPMTGLGMTGYECLGKPEWAYKTAVNRFLEHWKFVKTTLQQRYNDGMSGSYRGYPVNQRLWNYTGEFAPMLGMRESYRIKCEYMLRQNDLTELIDPDNLKDYIACGSHTIDFHITQNIDRRKVTLFNKSIKPSGIPYRCMIPLGVKNVLIACRAYGASHIALAARRLNKDMAQLGWAAGFAVRECMEGNLDDVRLVDVTQIQKKSGFKENVQRLMDKYK</sequence>
<dbReference type="Gene3D" id="3.50.50.60">
    <property type="entry name" value="FAD/NAD(P)-binding domain"/>
    <property type="match status" value="1"/>
</dbReference>
<dbReference type="Pfam" id="PF12831">
    <property type="entry name" value="FAD_oxidored"/>
    <property type="match status" value="1"/>
</dbReference>
<keyword evidence="6" id="KW-0732">Signal</keyword>
<dbReference type="GO" id="GO:0051539">
    <property type="term" value="F:4 iron, 4 sulfur cluster binding"/>
    <property type="evidence" value="ECO:0007669"/>
    <property type="project" value="UniProtKB-KW"/>
</dbReference>
<organism evidence="7 8">
    <name type="scientific">Jilunia laotingensis</name>
    <dbReference type="NCBI Taxonomy" id="2763675"/>
    <lineage>
        <taxon>Bacteria</taxon>
        <taxon>Pseudomonadati</taxon>
        <taxon>Bacteroidota</taxon>
        <taxon>Bacteroidia</taxon>
        <taxon>Bacteroidales</taxon>
        <taxon>Bacteroidaceae</taxon>
        <taxon>Jilunia</taxon>
    </lineage>
</organism>